<evidence type="ECO:0008006" key="3">
    <source>
        <dbReference type="Google" id="ProtNLM"/>
    </source>
</evidence>
<evidence type="ECO:0000313" key="2">
    <source>
        <dbReference type="Proteomes" id="UP000737402"/>
    </source>
</evidence>
<dbReference type="RefSeq" id="WP_204418287.1">
    <property type="nucleotide sequence ID" value="NZ_JAFBED010000008.1"/>
</dbReference>
<comment type="caution">
    <text evidence="1">The sequence shown here is derived from an EMBL/GenBank/DDBJ whole genome shotgun (WGS) entry which is preliminary data.</text>
</comment>
<protein>
    <recommendedName>
        <fullName evidence="3">Spo0E like sporulation regulatory protein</fullName>
    </recommendedName>
</protein>
<dbReference type="Pfam" id="PF09388">
    <property type="entry name" value="SpoOE-like"/>
    <property type="match status" value="1"/>
</dbReference>
<keyword evidence="2" id="KW-1185">Reference proteome</keyword>
<proteinExistence type="predicted"/>
<dbReference type="Gene3D" id="4.10.280.10">
    <property type="entry name" value="Helix-loop-helix DNA-binding domain"/>
    <property type="match status" value="1"/>
</dbReference>
<gene>
    <name evidence="1" type="ORF">JOC95_003387</name>
</gene>
<sequence>MKLIQLAVEKKRNQMMQTAKKTGLTSNETIKLSQELDEMMNIFVPPTIDLSTGQLSSKTNLKR</sequence>
<dbReference type="SUPFAM" id="SSF140500">
    <property type="entry name" value="BAS1536-like"/>
    <property type="match status" value="1"/>
</dbReference>
<name>A0ABS2P3H5_9BACI</name>
<dbReference type="InterPro" id="IPR018540">
    <property type="entry name" value="Spo0E-like"/>
</dbReference>
<evidence type="ECO:0000313" key="1">
    <source>
        <dbReference type="EMBL" id="MBM7621498.1"/>
    </source>
</evidence>
<reference evidence="1 2" key="1">
    <citation type="submission" date="2021-01" db="EMBL/GenBank/DDBJ databases">
        <title>Genomic Encyclopedia of Type Strains, Phase IV (KMG-IV): sequencing the most valuable type-strain genomes for metagenomic binning, comparative biology and taxonomic classification.</title>
        <authorList>
            <person name="Goeker M."/>
        </authorList>
    </citation>
    <scope>NUCLEOTIDE SEQUENCE [LARGE SCALE GENOMIC DNA]</scope>
    <source>
        <strain evidence="1 2">DSM 25879</strain>
    </source>
</reference>
<dbReference type="InterPro" id="IPR036638">
    <property type="entry name" value="HLH_DNA-bd_sf"/>
</dbReference>
<dbReference type="Proteomes" id="UP000737402">
    <property type="component" value="Unassembled WGS sequence"/>
</dbReference>
<accession>A0ABS2P3H5</accession>
<dbReference type="InterPro" id="IPR037208">
    <property type="entry name" value="Spo0E-like_sf"/>
</dbReference>
<organism evidence="1 2">
    <name type="scientific">Sutcliffiella tianshenii</name>
    <dbReference type="NCBI Taxonomy" id="1463404"/>
    <lineage>
        <taxon>Bacteria</taxon>
        <taxon>Bacillati</taxon>
        <taxon>Bacillota</taxon>
        <taxon>Bacilli</taxon>
        <taxon>Bacillales</taxon>
        <taxon>Bacillaceae</taxon>
        <taxon>Sutcliffiella</taxon>
    </lineage>
</organism>
<dbReference type="EMBL" id="JAFBED010000008">
    <property type="protein sequence ID" value="MBM7621498.1"/>
    <property type="molecule type" value="Genomic_DNA"/>
</dbReference>